<sequence>MLANVNVTKLFPAAYKAQMAVEEAVEEAITVAGVDRLTVDLVKLRASQINGCAFCLRMHTQDALKNGETADRLALVAAWWESQYFTPEEQAALTIAEQITRIGDLHTAAAPKVDVESILDAKQIAALTWVAIAINSWNRIAISSHYPVAP</sequence>
<evidence type="ECO:0000313" key="3">
    <source>
        <dbReference type="Proteomes" id="UP000033772"/>
    </source>
</evidence>
<feature type="domain" description="Carboxymuconolactone decarboxylase-like" evidence="1">
    <location>
        <begin position="14"/>
        <end position="97"/>
    </location>
</feature>
<dbReference type="EMBL" id="JZDQ02000009">
    <property type="protein sequence ID" value="OIJ27329.1"/>
    <property type="molecule type" value="Genomic_DNA"/>
</dbReference>
<keyword evidence="3" id="KW-1185">Reference proteome</keyword>
<dbReference type="GO" id="GO:0051920">
    <property type="term" value="F:peroxiredoxin activity"/>
    <property type="evidence" value="ECO:0007669"/>
    <property type="project" value="InterPro"/>
</dbReference>
<dbReference type="Pfam" id="PF02627">
    <property type="entry name" value="CMD"/>
    <property type="match status" value="1"/>
</dbReference>
<name>A0A1J4NA18_9ACTN</name>
<dbReference type="STRING" id="1844.UG56_008080"/>
<evidence type="ECO:0000259" key="1">
    <source>
        <dbReference type="Pfam" id="PF02627"/>
    </source>
</evidence>
<dbReference type="Gene3D" id="1.20.1290.10">
    <property type="entry name" value="AhpD-like"/>
    <property type="match status" value="1"/>
</dbReference>
<dbReference type="PANTHER" id="PTHR35446:SF2">
    <property type="entry name" value="CARBOXYMUCONOLACTONE DECARBOXYLASE-LIKE DOMAIN-CONTAINING PROTEIN"/>
    <property type="match status" value="1"/>
</dbReference>
<dbReference type="NCBIfam" id="TIGR00778">
    <property type="entry name" value="ahpD_dom"/>
    <property type="match status" value="1"/>
</dbReference>
<reference evidence="2" key="1">
    <citation type="submission" date="2016-10" db="EMBL/GenBank/DDBJ databases">
        <title>Draft Genome Sequence of Nocardioides luteus Strain BAFB, an Alkane-Degrading Bacterium Isolated from JP-7 Polluted Soil.</title>
        <authorList>
            <person name="Brown L."/>
            <person name="Ruiz O.N."/>
            <person name="Gunasekera T."/>
        </authorList>
    </citation>
    <scope>NUCLEOTIDE SEQUENCE [LARGE SCALE GENOMIC DNA]</scope>
    <source>
        <strain evidence="2">BAFB</strain>
    </source>
</reference>
<dbReference type="InterPro" id="IPR003779">
    <property type="entry name" value="CMD-like"/>
</dbReference>
<evidence type="ECO:0000313" key="2">
    <source>
        <dbReference type="EMBL" id="OIJ27329.1"/>
    </source>
</evidence>
<dbReference type="AlphaFoldDB" id="A0A1J4NA18"/>
<organism evidence="2 3">
    <name type="scientific">Nocardioides luteus</name>
    <dbReference type="NCBI Taxonomy" id="1844"/>
    <lineage>
        <taxon>Bacteria</taxon>
        <taxon>Bacillati</taxon>
        <taxon>Actinomycetota</taxon>
        <taxon>Actinomycetes</taxon>
        <taxon>Propionibacteriales</taxon>
        <taxon>Nocardioidaceae</taxon>
        <taxon>Nocardioides</taxon>
    </lineage>
</organism>
<dbReference type="SUPFAM" id="SSF69118">
    <property type="entry name" value="AhpD-like"/>
    <property type="match status" value="1"/>
</dbReference>
<dbReference type="InterPro" id="IPR029032">
    <property type="entry name" value="AhpD-like"/>
</dbReference>
<accession>A0A1J4NA18</accession>
<proteinExistence type="predicted"/>
<dbReference type="Proteomes" id="UP000033772">
    <property type="component" value="Unassembled WGS sequence"/>
</dbReference>
<comment type="caution">
    <text evidence="2">The sequence shown here is derived from an EMBL/GenBank/DDBJ whole genome shotgun (WGS) entry which is preliminary data.</text>
</comment>
<dbReference type="InterPro" id="IPR004675">
    <property type="entry name" value="AhpD_core"/>
</dbReference>
<gene>
    <name evidence="2" type="ORF">UG56_008080</name>
</gene>
<dbReference type="RefSeq" id="WP_045549206.1">
    <property type="nucleotide sequence ID" value="NZ_JZDQ02000009.1"/>
</dbReference>
<dbReference type="OrthoDB" id="9801997at2"/>
<dbReference type="PANTHER" id="PTHR35446">
    <property type="entry name" value="SI:CH211-175M2.5"/>
    <property type="match status" value="1"/>
</dbReference>
<protein>
    <submittedName>
        <fullName evidence="2">Alkylhydroperoxidase</fullName>
    </submittedName>
</protein>